<dbReference type="PANTHER" id="PTHR13370">
    <property type="entry name" value="RNA METHYLASE-RELATED"/>
    <property type="match status" value="1"/>
</dbReference>
<dbReference type="RefSeq" id="WP_096805598.1">
    <property type="nucleotide sequence ID" value="NZ_CP022196.1"/>
</dbReference>
<evidence type="ECO:0000259" key="6">
    <source>
        <dbReference type="Pfam" id="PF01555"/>
    </source>
</evidence>
<organism evidence="7 8">
    <name type="scientific">Celeribacter ethanolicus</name>
    <dbReference type="NCBI Taxonomy" id="1758178"/>
    <lineage>
        <taxon>Bacteria</taxon>
        <taxon>Pseudomonadati</taxon>
        <taxon>Pseudomonadota</taxon>
        <taxon>Alphaproteobacteria</taxon>
        <taxon>Rhodobacterales</taxon>
        <taxon>Roseobacteraceae</taxon>
        <taxon>Celeribacter</taxon>
    </lineage>
</organism>
<dbReference type="OrthoDB" id="7806498at2"/>
<evidence type="ECO:0000313" key="8">
    <source>
        <dbReference type="Proteomes" id="UP000217935"/>
    </source>
</evidence>
<dbReference type="GO" id="GO:0008170">
    <property type="term" value="F:N-methyltransferase activity"/>
    <property type="evidence" value="ECO:0007669"/>
    <property type="project" value="InterPro"/>
</dbReference>
<dbReference type="KEGG" id="ceh:CEW89_08510"/>
<evidence type="ECO:0000256" key="2">
    <source>
        <dbReference type="ARBA" id="ARBA00022603"/>
    </source>
</evidence>
<dbReference type="PANTHER" id="PTHR13370:SF3">
    <property type="entry name" value="TRNA (GUANINE(10)-N2)-METHYLTRANSFERASE HOMOLOG"/>
    <property type="match status" value="1"/>
</dbReference>
<keyword evidence="8" id="KW-1185">Reference proteome</keyword>
<dbReference type="PRINTS" id="PR00508">
    <property type="entry name" value="S21N4MTFRASE"/>
</dbReference>
<feature type="domain" description="DNA methylase N-4/N-6" evidence="6">
    <location>
        <begin position="168"/>
        <end position="232"/>
    </location>
</feature>
<proteinExistence type="inferred from homology"/>
<comment type="catalytic activity">
    <reaction evidence="4">
        <text>a 2'-deoxyadenosine in DNA + S-adenosyl-L-methionine = an N(6)-methyl-2'-deoxyadenosine in DNA + S-adenosyl-L-homocysteine + H(+)</text>
        <dbReference type="Rhea" id="RHEA:15197"/>
        <dbReference type="Rhea" id="RHEA-COMP:12418"/>
        <dbReference type="Rhea" id="RHEA-COMP:12419"/>
        <dbReference type="ChEBI" id="CHEBI:15378"/>
        <dbReference type="ChEBI" id="CHEBI:57856"/>
        <dbReference type="ChEBI" id="CHEBI:59789"/>
        <dbReference type="ChEBI" id="CHEBI:90615"/>
        <dbReference type="ChEBI" id="CHEBI:90616"/>
        <dbReference type="EC" id="2.1.1.72"/>
    </reaction>
</comment>
<sequence length="258" mass="27992">MSAIVKDVQIGPCRLILGNALEVMSEIGPVDHIVSDPPYEQSLHDVKNGLKDRNLRTDGGVQLRSLDFSGIDEVRGEFTALAAEICRGWLIVFCTIEGVARWADVINPSPIKYKRGCIWIKPDSTPQLNGQGPAQGAECFVVAWCGSGYACWNAGGKRGVYTHLTNPPDRHGGHPTEKPWRLMRDLILDFTAPDSLVLDPFMGSGTTLVAAALTGRRVIGIEKNPEYFEMAVQRVRKAVASAGATGPQLTAQVQEALL</sequence>
<evidence type="ECO:0000256" key="1">
    <source>
        <dbReference type="ARBA" id="ARBA00006594"/>
    </source>
</evidence>
<dbReference type="Proteomes" id="UP000217935">
    <property type="component" value="Chromosome"/>
</dbReference>
<dbReference type="Gene3D" id="3.40.50.150">
    <property type="entry name" value="Vaccinia Virus protein VP39"/>
    <property type="match status" value="1"/>
</dbReference>
<dbReference type="GO" id="GO:0003677">
    <property type="term" value="F:DNA binding"/>
    <property type="evidence" value="ECO:0007669"/>
    <property type="project" value="InterPro"/>
</dbReference>
<evidence type="ECO:0000256" key="4">
    <source>
        <dbReference type="ARBA" id="ARBA00047942"/>
    </source>
</evidence>
<dbReference type="SUPFAM" id="SSF53335">
    <property type="entry name" value="S-adenosyl-L-methionine-dependent methyltransferases"/>
    <property type="match status" value="1"/>
</dbReference>
<evidence type="ECO:0000256" key="3">
    <source>
        <dbReference type="ARBA" id="ARBA00022679"/>
    </source>
</evidence>
<dbReference type="PROSITE" id="PS00092">
    <property type="entry name" value="N6_MTASE"/>
    <property type="match status" value="1"/>
</dbReference>
<dbReference type="EC" id="2.1.1.-" evidence="5"/>
<dbReference type="InterPro" id="IPR029063">
    <property type="entry name" value="SAM-dependent_MTases_sf"/>
</dbReference>
<protein>
    <recommendedName>
        <fullName evidence="5">Methyltransferase</fullName>
        <ecNumber evidence="5">2.1.1.-</ecNumber>
    </recommendedName>
</protein>
<evidence type="ECO:0000256" key="5">
    <source>
        <dbReference type="RuleBase" id="RU362026"/>
    </source>
</evidence>
<comment type="similarity">
    <text evidence="1 5">Belongs to the N(4)/N(6)-methyltransferase family.</text>
</comment>
<dbReference type="GO" id="GO:0005737">
    <property type="term" value="C:cytoplasm"/>
    <property type="evidence" value="ECO:0007669"/>
    <property type="project" value="TreeGrafter"/>
</dbReference>
<dbReference type="EMBL" id="CP022196">
    <property type="protein sequence ID" value="ATG47613.1"/>
    <property type="molecule type" value="Genomic_DNA"/>
</dbReference>
<dbReference type="AlphaFoldDB" id="A0A291GAP9"/>
<dbReference type="GO" id="GO:0032259">
    <property type="term" value="P:methylation"/>
    <property type="evidence" value="ECO:0007669"/>
    <property type="project" value="UniProtKB-KW"/>
</dbReference>
<dbReference type="InterPro" id="IPR002052">
    <property type="entry name" value="DNA_methylase_N6_adenine_CS"/>
</dbReference>
<gene>
    <name evidence="7" type="ORF">CEW89_08510</name>
</gene>
<dbReference type="Pfam" id="PF01555">
    <property type="entry name" value="N6_N4_Mtase"/>
    <property type="match status" value="1"/>
</dbReference>
<accession>A0A291GAP9</accession>
<keyword evidence="3" id="KW-0808">Transferase</keyword>
<evidence type="ECO:0000313" key="7">
    <source>
        <dbReference type="EMBL" id="ATG47613.1"/>
    </source>
</evidence>
<dbReference type="GO" id="GO:0009007">
    <property type="term" value="F:site-specific DNA-methyltransferase (adenine-specific) activity"/>
    <property type="evidence" value="ECO:0007669"/>
    <property type="project" value="UniProtKB-EC"/>
</dbReference>
<name>A0A291GAP9_9RHOB</name>
<keyword evidence="2" id="KW-0489">Methyltransferase</keyword>
<dbReference type="InterPro" id="IPR001091">
    <property type="entry name" value="RM_Methyltransferase"/>
</dbReference>
<dbReference type="InterPro" id="IPR002941">
    <property type="entry name" value="DNA_methylase_N4/N6"/>
</dbReference>
<reference evidence="7 8" key="1">
    <citation type="submission" date="2017-06" db="EMBL/GenBank/DDBJ databases">
        <title>Celeribacter sp. TSPH2 complete genome sequence.</title>
        <authorList>
            <person name="Woo J.-H."/>
            <person name="Kim H.-S."/>
        </authorList>
    </citation>
    <scope>NUCLEOTIDE SEQUENCE [LARGE SCALE GENOMIC DNA]</scope>
    <source>
        <strain evidence="7 8">TSPH2</strain>
    </source>
</reference>